<dbReference type="SUPFAM" id="SSF55729">
    <property type="entry name" value="Acyl-CoA N-acyltransferases (Nat)"/>
    <property type="match status" value="1"/>
</dbReference>
<dbReference type="EMBL" id="CP003218">
    <property type="protein sequence ID" value="AEX05631.1"/>
    <property type="molecule type" value="Genomic_DNA"/>
</dbReference>
<dbReference type="AlphaFoldDB" id="A0A0H3HGH9"/>
<dbReference type="FunFam" id="3.40.630.30:FF:000064">
    <property type="entry name" value="GNAT family acetyltransferase"/>
    <property type="match status" value="1"/>
</dbReference>
<evidence type="ECO:0000256" key="1">
    <source>
        <dbReference type="ARBA" id="ARBA00008694"/>
    </source>
</evidence>
<accession>A0A0H3HGH9</accession>
<dbReference type="RefSeq" id="WP_014229203.1">
    <property type="nucleotide sequence ID" value="NC_016612.1"/>
</dbReference>
<dbReference type="GO" id="GO:0008080">
    <property type="term" value="F:N-acetyltransferase activity"/>
    <property type="evidence" value="ECO:0007669"/>
    <property type="project" value="UniProtKB-ARBA"/>
</dbReference>
<evidence type="ECO:0000256" key="3">
    <source>
        <dbReference type="ARBA" id="ARBA00023315"/>
    </source>
</evidence>
<evidence type="ECO:0000313" key="6">
    <source>
        <dbReference type="Proteomes" id="UP000007843"/>
    </source>
</evidence>
<name>A0A0H3HGH9_KLEM8</name>
<evidence type="ECO:0000313" key="5">
    <source>
        <dbReference type="EMBL" id="AEX05631.1"/>
    </source>
</evidence>
<dbReference type="InterPro" id="IPR051016">
    <property type="entry name" value="Diverse_Substrate_AcTransf"/>
</dbReference>
<evidence type="ECO:0000259" key="4">
    <source>
        <dbReference type="PROSITE" id="PS51186"/>
    </source>
</evidence>
<dbReference type="InterPro" id="IPR016181">
    <property type="entry name" value="Acyl_CoA_acyltransferase"/>
</dbReference>
<evidence type="ECO:0000256" key="2">
    <source>
        <dbReference type="ARBA" id="ARBA00022679"/>
    </source>
</evidence>
<dbReference type="Gene3D" id="3.40.630.30">
    <property type="match status" value="1"/>
</dbReference>
<organism evidence="5 6">
    <name type="scientific">Klebsiella michiganensis (strain ATCC 8724 / DSM 4798 / JCM 20051 / NBRC 3318 / NRRL B-199 / KCTC 1686 / BUCSAV 143 / CCM 1901)</name>
    <dbReference type="NCBI Taxonomy" id="1006551"/>
    <lineage>
        <taxon>Bacteria</taxon>
        <taxon>Pseudomonadati</taxon>
        <taxon>Pseudomonadota</taxon>
        <taxon>Gammaproteobacteria</taxon>
        <taxon>Enterobacterales</taxon>
        <taxon>Enterobacteriaceae</taxon>
        <taxon>Klebsiella/Raoultella group</taxon>
        <taxon>Klebsiella</taxon>
    </lineage>
</organism>
<dbReference type="Proteomes" id="UP000007843">
    <property type="component" value="Chromosome"/>
</dbReference>
<dbReference type="PANTHER" id="PTHR10545">
    <property type="entry name" value="DIAMINE N-ACETYLTRANSFERASE"/>
    <property type="match status" value="1"/>
</dbReference>
<gene>
    <name evidence="5" type="ordered locus">KOX_19545</name>
</gene>
<feature type="domain" description="N-acetyltransferase" evidence="4">
    <location>
        <begin position="3"/>
        <end position="158"/>
    </location>
</feature>
<protein>
    <submittedName>
        <fullName evidence="5">GCN5-related N-acetyltransferase</fullName>
    </submittedName>
</protein>
<dbReference type="PANTHER" id="PTHR10545:SF29">
    <property type="entry name" value="GH14572P-RELATED"/>
    <property type="match status" value="1"/>
</dbReference>
<dbReference type="KEGG" id="kox:KOX_19545"/>
<reference evidence="5 6" key="1">
    <citation type="journal article" date="2012" name="J. Bacteriol.">
        <title>Complete genome sequence of Klebsiella oxytoca KCTC 1686, used in production of 2,3-butanediol.</title>
        <authorList>
            <person name="Shin S.H."/>
            <person name="Kim S."/>
            <person name="Kim J.Y."/>
            <person name="Lee S."/>
            <person name="Um Y."/>
            <person name="Oh M.K."/>
            <person name="Kim Y.R."/>
            <person name="Lee J."/>
            <person name="Yang K.S."/>
        </authorList>
    </citation>
    <scope>NUCLEOTIDE SEQUENCE [LARGE SCALE GENOMIC DNA]</scope>
    <source>
        <strain evidence="6">ATCC 8724 / DSM 4798 / JCM 20051 / NBRC 3318 / NRRL B-199 / KCTC 1686</strain>
    </source>
</reference>
<comment type="similarity">
    <text evidence="1">Belongs to the acetyltransferase family.</text>
</comment>
<dbReference type="Pfam" id="PF00583">
    <property type="entry name" value="Acetyltransf_1"/>
    <property type="match status" value="1"/>
</dbReference>
<proteinExistence type="inferred from homology"/>
<keyword evidence="2 5" id="KW-0808">Transferase</keyword>
<dbReference type="PROSITE" id="PS51186">
    <property type="entry name" value="GNAT"/>
    <property type="match status" value="1"/>
</dbReference>
<keyword evidence="3" id="KW-0012">Acyltransferase</keyword>
<dbReference type="CDD" id="cd04301">
    <property type="entry name" value="NAT_SF"/>
    <property type="match status" value="1"/>
</dbReference>
<sequence length="164" mass="18335">MNMTIRQARPADVKAIYDMIYELAVYEKAPEQVVTTVDEIQASLFASDSKTEALICEIDNKVAGYAVFFTSYSTWLGRNGIYMEDLYVTPEFRGRGAGKALLRTIAQLAVKRECGRLEWSVLDWNQPAIDFYLSIGAVAQSEWVRYRLDGAALAAFAERGGNAE</sequence>
<dbReference type="InterPro" id="IPR000182">
    <property type="entry name" value="GNAT_dom"/>
</dbReference>
<dbReference type="PATRIC" id="fig|1006551.4.peg.3909"/>
<dbReference type="HOGENOM" id="CLU_013985_41_3_6"/>